<dbReference type="EMBL" id="JAJSOW010000104">
    <property type="protein sequence ID" value="KAI9170127.1"/>
    <property type="molecule type" value="Genomic_DNA"/>
</dbReference>
<dbReference type="InterPro" id="IPR043502">
    <property type="entry name" value="DNA/RNA_pol_sf"/>
</dbReference>
<organism evidence="2 3">
    <name type="scientific">Acer negundo</name>
    <name type="common">Box elder</name>
    <dbReference type="NCBI Taxonomy" id="4023"/>
    <lineage>
        <taxon>Eukaryota</taxon>
        <taxon>Viridiplantae</taxon>
        <taxon>Streptophyta</taxon>
        <taxon>Embryophyta</taxon>
        <taxon>Tracheophyta</taxon>
        <taxon>Spermatophyta</taxon>
        <taxon>Magnoliopsida</taxon>
        <taxon>eudicotyledons</taxon>
        <taxon>Gunneridae</taxon>
        <taxon>Pentapetalae</taxon>
        <taxon>rosids</taxon>
        <taxon>malvids</taxon>
        <taxon>Sapindales</taxon>
        <taxon>Sapindaceae</taxon>
        <taxon>Hippocastanoideae</taxon>
        <taxon>Acereae</taxon>
        <taxon>Acer</taxon>
    </lineage>
</organism>
<evidence type="ECO:0000259" key="1">
    <source>
        <dbReference type="Pfam" id="PF17919"/>
    </source>
</evidence>
<evidence type="ECO:0000313" key="2">
    <source>
        <dbReference type="EMBL" id="KAI9170127.1"/>
    </source>
</evidence>
<sequence length="205" mass="22832">MWSTNGKRSIDKAFAKIKETLANAPVMMAPIAGKEKSYILFYAIGIVLAQDDQNGQEKPIFYASRILKKAPPFYSIQFPPFLPLPSKLPAIGPIVPQHFVPKTKALPSCAISLLIGLRCHCRESLPCFPHRYFFHRDLLCRIIPNPMKRTRGSIRGIQIHSISKSEAVKSKNAYLAGSSSLSADQRDAAFPYMYSLGVALGMMYI</sequence>
<gene>
    <name evidence="2" type="ORF">LWI28_022939</name>
</gene>
<name>A0AAD5INN8_ACENE</name>
<feature type="domain" description="Reverse transcriptase/retrotransposon-derived protein RNase H-like" evidence="1">
    <location>
        <begin position="11"/>
        <end position="75"/>
    </location>
</feature>
<reference evidence="2" key="1">
    <citation type="journal article" date="2022" name="Plant J.">
        <title>Strategies of tolerance reflected in two North American maple genomes.</title>
        <authorList>
            <person name="McEvoy S.L."/>
            <person name="Sezen U.U."/>
            <person name="Trouern-Trend A."/>
            <person name="McMahon S.M."/>
            <person name="Schaberg P.G."/>
            <person name="Yang J."/>
            <person name="Wegrzyn J.L."/>
            <person name="Swenson N.G."/>
        </authorList>
    </citation>
    <scope>NUCLEOTIDE SEQUENCE</scope>
    <source>
        <strain evidence="2">91603</strain>
    </source>
</reference>
<dbReference type="InterPro" id="IPR041577">
    <property type="entry name" value="RT_RNaseH_2"/>
</dbReference>
<dbReference type="Pfam" id="PF17919">
    <property type="entry name" value="RT_RNaseH_2"/>
    <property type="match status" value="1"/>
</dbReference>
<protein>
    <recommendedName>
        <fullName evidence="1">Reverse transcriptase/retrotransposon-derived protein RNase H-like domain-containing protein</fullName>
    </recommendedName>
</protein>
<reference evidence="2" key="2">
    <citation type="submission" date="2023-02" db="EMBL/GenBank/DDBJ databases">
        <authorList>
            <person name="Swenson N.G."/>
            <person name="Wegrzyn J.L."/>
            <person name="Mcevoy S.L."/>
        </authorList>
    </citation>
    <scope>NUCLEOTIDE SEQUENCE</scope>
    <source>
        <strain evidence="2">91603</strain>
        <tissue evidence="2">Leaf</tissue>
    </source>
</reference>
<dbReference type="Proteomes" id="UP001064489">
    <property type="component" value="Chromosome 7"/>
</dbReference>
<dbReference type="AlphaFoldDB" id="A0AAD5INN8"/>
<comment type="caution">
    <text evidence="2">The sequence shown here is derived from an EMBL/GenBank/DDBJ whole genome shotgun (WGS) entry which is preliminary data.</text>
</comment>
<keyword evidence="3" id="KW-1185">Reference proteome</keyword>
<dbReference type="SUPFAM" id="SSF56672">
    <property type="entry name" value="DNA/RNA polymerases"/>
    <property type="match status" value="1"/>
</dbReference>
<proteinExistence type="predicted"/>
<evidence type="ECO:0000313" key="3">
    <source>
        <dbReference type="Proteomes" id="UP001064489"/>
    </source>
</evidence>
<accession>A0AAD5INN8</accession>